<keyword evidence="3" id="KW-1185">Reference proteome</keyword>
<evidence type="ECO:0000313" key="3">
    <source>
        <dbReference type="Proteomes" id="UP001203665"/>
    </source>
</evidence>
<name>A0ABT0XHD2_9BACI</name>
<evidence type="ECO:0000313" key="2">
    <source>
        <dbReference type="EMBL" id="MCM2675302.1"/>
    </source>
</evidence>
<organism evidence="2 3">
    <name type="scientific">Alkalicoccobacillus plakortidis</name>
    <dbReference type="NCBI Taxonomy" id="444060"/>
    <lineage>
        <taxon>Bacteria</taxon>
        <taxon>Bacillati</taxon>
        <taxon>Bacillota</taxon>
        <taxon>Bacilli</taxon>
        <taxon>Bacillales</taxon>
        <taxon>Bacillaceae</taxon>
        <taxon>Alkalicoccobacillus</taxon>
    </lineage>
</organism>
<gene>
    <name evidence="2" type="ORF">NDM98_07250</name>
</gene>
<dbReference type="InterPro" id="IPR019734">
    <property type="entry name" value="TPR_rpt"/>
</dbReference>
<evidence type="ECO:0008006" key="4">
    <source>
        <dbReference type="Google" id="ProtNLM"/>
    </source>
</evidence>
<evidence type="ECO:0000256" key="1">
    <source>
        <dbReference type="PROSITE-ProRule" id="PRU00339"/>
    </source>
</evidence>
<comment type="caution">
    <text evidence="2">The sequence shown here is derived from an EMBL/GenBank/DDBJ whole genome shotgun (WGS) entry which is preliminary data.</text>
</comment>
<keyword evidence="1" id="KW-0802">TPR repeat</keyword>
<dbReference type="EMBL" id="JAMQJY010000001">
    <property type="protein sequence ID" value="MCM2675302.1"/>
    <property type="molecule type" value="Genomic_DNA"/>
</dbReference>
<dbReference type="InterPro" id="IPR011990">
    <property type="entry name" value="TPR-like_helical_dom_sf"/>
</dbReference>
<sequence length="420" mass="49863">MGNCSVCDKRISVFYCNVTRGFICNYCCDKYQLNQRTEGWDRYFGNKYKDFRFQDVTHSYQDCLDCKGLCRVDNYEVFTKPENGFGMSFISFNHNGKYIFTSNPDHIFVKRKAFLEKMQCVTVEDYYYLAETYYFLREYDKSIKLLTEAIGKYENTDLFLLLGKSYYNNGDVEKALPKYKKSLFLSESNPETHRCMADLLLSIKDYEGSVYFYNQSLEKMSFEDGYINDSFFYYNYFGLAIAYSKINQYEKVIEVANDFLDLSISDWDNFMDRVTRVRNDRVNDFNLESDIYATSTIYEILSLAYIELDNLELAEEYISRAKWIGSNNINLARMEGIIIGKRSNDQKVREYKEIFDELVKDVEQRMFDKMREFINSNEGLKNEDDELNEELPTRFLELKPNFMGIGLNLNKILEEFFKKK</sequence>
<dbReference type="Gene3D" id="1.25.40.10">
    <property type="entry name" value="Tetratricopeptide repeat domain"/>
    <property type="match status" value="1"/>
</dbReference>
<feature type="repeat" description="TPR" evidence="1">
    <location>
        <begin position="156"/>
        <end position="189"/>
    </location>
</feature>
<proteinExistence type="predicted"/>
<dbReference type="PROSITE" id="PS50005">
    <property type="entry name" value="TPR"/>
    <property type="match status" value="1"/>
</dbReference>
<dbReference type="RefSeq" id="WP_251605821.1">
    <property type="nucleotide sequence ID" value="NZ_JAMQJY010000001.1"/>
</dbReference>
<dbReference type="SMART" id="SM00028">
    <property type="entry name" value="TPR"/>
    <property type="match status" value="4"/>
</dbReference>
<accession>A0ABT0XHD2</accession>
<reference evidence="2" key="1">
    <citation type="submission" date="2022-06" db="EMBL/GenBank/DDBJ databases">
        <title>Alkalicoccobacillus porphyridii sp. nov., isolated from a marine red alga, Porphyridium purpureum and reclassification of Shouchella plakortidis and Shouchella gibsonii as Alkalicoccobacillus plakortidis comb. nov. and Alkalicoccobacillus gibsonii comb. nov.</title>
        <authorList>
            <person name="Kim K.H."/>
            <person name="Lee J.K."/>
            <person name="Han D.M."/>
            <person name="Baek J.H."/>
            <person name="Jeon C.O."/>
        </authorList>
    </citation>
    <scope>NUCLEOTIDE SEQUENCE</scope>
    <source>
        <strain evidence="2">DSM 19153</strain>
    </source>
</reference>
<dbReference type="SUPFAM" id="SSF48452">
    <property type="entry name" value="TPR-like"/>
    <property type="match status" value="1"/>
</dbReference>
<dbReference type="Proteomes" id="UP001203665">
    <property type="component" value="Unassembled WGS sequence"/>
</dbReference>
<protein>
    <recommendedName>
        <fullName evidence="4">Tetratricopeptide repeat protein</fullName>
    </recommendedName>
</protein>